<evidence type="ECO:0000313" key="8">
    <source>
        <dbReference type="Proteomes" id="UP000634134"/>
    </source>
</evidence>
<dbReference type="Pfam" id="PF16889">
    <property type="entry name" value="Hepar_II_III_N"/>
    <property type="match status" value="1"/>
</dbReference>
<keyword evidence="2" id="KW-0732">Signal</keyword>
<dbReference type="InterPro" id="IPR012480">
    <property type="entry name" value="Hepar_II_III_C"/>
</dbReference>
<evidence type="ECO:0000259" key="6">
    <source>
        <dbReference type="Pfam" id="PF16889"/>
    </source>
</evidence>
<organism evidence="7 8">
    <name type="scientific">Dyadobacter subterraneus</name>
    <dbReference type="NCBI Taxonomy" id="2773304"/>
    <lineage>
        <taxon>Bacteria</taxon>
        <taxon>Pseudomonadati</taxon>
        <taxon>Bacteroidota</taxon>
        <taxon>Cytophagia</taxon>
        <taxon>Cytophagales</taxon>
        <taxon>Spirosomataceae</taxon>
        <taxon>Dyadobacter</taxon>
    </lineage>
</organism>
<reference evidence="8" key="1">
    <citation type="submission" date="2023-07" db="EMBL/GenBank/DDBJ databases">
        <title>Dyadobacter sp. nov 'subterranea' isolated from contaminted grondwater.</title>
        <authorList>
            <person name="Szabo I."/>
            <person name="Al-Omari J."/>
            <person name="Szerdahelyi S.G."/>
            <person name="Rado J."/>
        </authorList>
    </citation>
    <scope>NUCLEOTIDE SEQUENCE [LARGE SCALE GENOMIC DNA]</scope>
    <source>
        <strain evidence="8">UP-52</strain>
    </source>
</reference>
<keyword evidence="4 7" id="KW-0456">Lyase</keyword>
<feature type="domain" description="Heparinase II/III-like C-terminal" evidence="5">
    <location>
        <begin position="417"/>
        <end position="612"/>
    </location>
</feature>
<evidence type="ECO:0000259" key="5">
    <source>
        <dbReference type="Pfam" id="PF07940"/>
    </source>
</evidence>
<evidence type="ECO:0000256" key="2">
    <source>
        <dbReference type="ARBA" id="ARBA00022729"/>
    </source>
</evidence>
<dbReference type="InterPro" id="IPR008929">
    <property type="entry name" value="Chondroitin_lyas"/>
</dbReference>
<evidence type="ECO:0000256" key="3">
    <source>
        <dbReference type="ARBA" id="ARBA00022764"/>
    </source>
</evidence>
<comment type="subcellular location">
    <subcellularLocation>
        <location evidence="1">Periplasm</location>
    </subcellularLocation>
</comment>
<dbReference type="Pfam" id="PF07940">
    <property type="entry name" value="Hepar_II_III_C"/>
    <property type="match status" value="1"/>
</dbReference>
<dbReference type="Proteomes" id="UP000634134">
    <property type="component" value="Unassembled WGS sequence"/>
</dbReference>
<evidence type="ECO:0000256" key="1">
    <source>
        <dbReference type="ARBA" id="ARBA00004418"/>
    </source>
</evidence>
<protein>
    <submittedName>
        <fullName evidence="7">Alginate lyase family protein</fullName>
    </submittedName>
</protein>
<dbReference type="Gene3D" id="2.70.98.70">
    <property type="match status" value="1"/>
</dbReference>
<keyword evidence="8" id="KW-1185">Reference proteome</keyword>
<dbReference type="PANTHER" id="PTHR39210">
    <property type="entry name" value="HEPARIN-SULFATE LYASE"/>
    <property type="match status" value="1"/>
</dbReference>
<dbReference type="InterPro" id="IPR031680">
    <property type="entry name" value="Hepar_II_III_N"/>
</dbReference>
<dbReference type="PANTHER" id="PTHR39210:SF1">
    <property type="entry name" value="HEPARIN-SULFATE LYASE"/>
    <property type="match status" value="1"/>
</dbReference>
<proteinExistence type="predicted"/>
<sequence length="652" mass="78114">MRQSLKIAFSAVSDVFQFVQHMGWRYTGFRIWYELQRRTGILKIRFPTNPRQKTITPEGWRNYPVAFFFPGTFQELKHQDYRALSKRVEKIHQNQFLYFNSKFYTVPDWLTNPENGFQYDISKHWTEIPDFSEKTGDIKYVWEKSRFTFLYDLIRYDHHFERDQSKTVFTQMESWIDNNPVNQGPNWRCSQEITLRVLNWTFALQYYKKSPILIDSLLSKILNSIHQQMRHVAENIHFSRIAVRNNHALTETLGLYLIGLLYPFFDESREWKRNGKKWFEEEIAYQIYDDGTFLQFSMNYHRVVVQLLTWAIQLAHFNYESWDEVVYDRARKSLKFLQTCQDTKTGWLPNYGNNDGALFFPLTDCHFRDYRPQLMALATVLGEKHNYNNGQWKEESIWLGLNPNITEEKTSPEDFKIFAFPNSGYYVLRDQNIITFLRCGSYQNRPFQSDNLHLDVWVDGENILRDAGSYQYNTDQKWTNYFSRTASHNTVMLGNNDQMRRGKRFIWYDWIKKSEGNWKEENGAVVFEGWFEGFKKLGKGIIHRRKVTKQKGEQHWIIEDWIENAPKGILMHQIWHPYPTFFEIFRISAFSKNGKKIKLSKPEGWYSDTYGEKERAYRIDFCTTERYIKTEISLKISKEIGDAHFVNTSVFP</sequence>
<dbReference type="GO" id="GO:0016829">
    <property type="term" value="F:lyase activity"/>
    <property type="evidence" value="ECO:0007669"/>
    <property type="project" value="UniProtKB-KW"/>
</dbReference>
<feature type="domain" description="Heparin-sulfate lyase N-terminal" evidence="6">
    <location>
        <begin position="117"/>
        <end position="318"/>
    </location>
</feature>
<keyword evidence="3" id="KW-0574">Periplasm</keyword>
<dbReference type="SUPFAM" id="SSF48230">
    <property type="entry name" value="Chondroitin AC/alginate lyase"/>
    <property type="match status" value="1"/>
</dbReference>
<dbReference type="EMBL" id="JACYGY010000002">
    <property type="protein sequence ID" value="MBE9466144.1"/>
    <property type="molecule type" value="Genomic_DNA"/>
</dbReference>
<evidence type="ECO:0000256" key="4">
    <source>
        <dbReference type="ARBA" id="ARBA00023239"/>
    </source>
</evidence>
<dbReference type="Gene3D" id="1.50.10.100">
    <property type="entry name" value="Chondroitin AC/alginate lyase"/>
    <property type="match status" value="1"/>
</dbReference>
<evidence type="ECO:0000313" key="7">
    <source>
        <dbReference type="EMBL" id="MBE9466144.1"/>
    </source>
</evidence>
<name>A0ABR9WPV5_9BACT</name>
<gene>
    <name evidence="7" type="ORF">IEE83_30120</name>
</gene>
<accession>A0ABR9WPV5</accession>
<comment type="caution">
    <text evidence="7">The sequence shown here is derived from an EMBL/GenBank/DDBJ whole genome shotgun (WGS) entry which is preliminary data.</text>
</comment>